<sequence>MTQTLTAQALIDRHASSFSQHKPIPSFAEIQEQGQELPHILIITCADPRCIPENIFNLHTGEAVVCRVAGGNAEFAVTSLLSIDTLLNFTDVIIVQHTNCGATMYRDDAVKEELRKRAPNLWAEINSMAFHAFSGSIENNVKKSMKFLKESPLVRESLKPSIRGFVFDLHSGELKEVKL</sequence>
<dbReference type="VEuPathDB" id="FungiDB:Z519_10947"/>
<dbReference type="Pfam" id="PF00484">
    <property type="entry name" value="Pro_CA"/>
    <property type="match status" value="1"/>
</dbReference>
<name>A0A0D2H4Z8_CLAB1</name>
<feature type="binding site" evidence="4">
    <location>
        <position position="97"/>
    </location>
    <ligand>
        <name>Zn(2+)</name>
        <dbReference type="ChEBI" id="CHEBI:29105"/>
    </ligand>
</feature>
<feature type="binding site" evidence="4">
    <location>
        <position position="45"/>
    </location>
    <ligand>
        <name>Zn(2+)</name>
        <dbReference type="ChEBI" id="CHEBI:29105"/>
    </ligand>
</feature>
<keyword evidence="7" id="KW-1185">Reference proteome</keyword>
<dbReference type="Proteomes" id="UP000053789">
    <property type="component" value="Unassembled WGS sequence"/>
</dbReference>
<comment type="cofactor">
    <cofactor evidence="4">
        <name>Zn(2+)</name>
        <dbReference type="ChEBI" id="CHEBI:29105"/>
    </cofactor>
    <text evidence="4">Binds 1 zinc ion per subunit.</text>
</comment>
<keyword evidence="2 4" id="KW-0479">Metal-binding</keyword>
<dbReference type="PANTHER" id="PTHR43175:SF3">
    <property type="entry name" value="CARBON DISULFIDE HYDROLASE"/>
    <property type="match status" value="1"/>
</dbReference>
<dbReference type="GeneID" id="27703875"/>
<evidence type="ECO:0000313" key="7">
    <source>
        <dbReference type="Proteomes" id="UP000053789"/>
    </source>
</evidence>
<dbReference type="SUPFAM" id="SSF53056">
    <property type="entry name" value="beta-carbonic anhydrase, cab"/>
    <property type="match status" value="1"/>
</dbReference>
<gene>
    <name evidence="6" type="ORF">Z519_10947</name>
</gene>
<dbReference type="EMBL" id="KN846999">
    <property type="protein sequence ID" value="KIW88378.1"/>
    <property type="molecule type" value="Genomic_DNA"/>
</dbReference>
<dbReference type="InterPro" id="IPR001765">
    <property type="entry name" value="Carbonic_anhydrase"/>
</dbReference>
<dbReference type="InterPro" id="IPR036874">
    <property type="entry name" value="Carbonic_anhydrase_sf"/>
</dbReference>
<evidence type="ECO:0000256" key="5">
    <source>
        <dbReference type="RuleBase" id="RU003956"/>
    </source>
</evidence>
<feature type="binding site" evidence="4">
    <location>
        <position position="100"/>
    </location>
    <ligand>
        <name>Zn(2+)</name>
        <dbReference type="ChEBI" id="CHEBI:29105"/>
    </ligand>
</feature>
<proteinExistence type="inferred from homology"/>
<dbReference type="EC" id="4.2.1.1" evidence="5"/>
<comment type="function">
    <text evidence="5">Reversible hydration of carbon dioxide.</text>
</comment>
<reference evidence="6" key="1">
    <citation type="submission" date="2015-01" db="EMBL/GenBank/DDBJ databases">
        <title>The Genome Sequence of Cladophialophora bantiana CBS 173.52.</title>
        <authorList>
            <consortium name="The Broad Institute Genomics Platform"/>
            <person name="Cuomo C."/>
            <person name="de Hoog S."/>
            <person name="Gorbushina A."/>
            <person name="Stielow B."/>
            <person name="Teixiera M."/>
            <person name="Abouelleil A."/>
            <person name="Chapman S.B."/>
            <person name="Priest M."/>
            <person name="Young S.K."/>
            <person name="Wortman J."/>
            <person name="Nusbaum C."/>
            <person name="Birren B."/>
        </authorList>
    </citation>
    <scope>NUCLEOTIDE SEQUENCE [LARGE SCALE GENOMIC DNA]</scope>
    <source>
        <strain evidence="6">CBS 173.52</strain>
    </source>
</reference>
<feature type="binding site" evidence="4">
    <location>
        <position position="47"/>
    </location>
    <ligand>
        <name>Zn(2+)</name>
        <dbReference type="ChEBI" id="CHEBI:29105"/>
    </ligand>
</feature>
<evidence type="ECO:0000256" key="3">
    <source>
        <dbReference type="ARBA" id="ARBA00022833"/>
    </source>
</evidence>
<dbReference type="GO" id="GO:0008270">
    <property type="term" value="F:zinc ion binding"/>
    <property type="evidence" value="ECO:0007669"/>
    <property type="project" value="UniProtKB-UniRule"/>
</dbReference>
<dbReference type="GO" id="GO:0004089">
    <property type="term" value="F:carbonate dehydratase activity"/>
    <property type="evidence" value="ECO:0007669"/>
    <property type="project" value="UniProtKB-UniRule"/>
</dbReference>
<keyword evidence="3 4" id="KW-0862">Zinc</keyword>
<comment type="catalytic activity">
    <reaction evidence="5">
        <text>hydrogencarbonate + H(+) = CO2 + H2O</text>
        <dbReference type="Rhea" id="RHEA:10748"/>
        <dbReference type="ChEBI" id="CHEBI:15377"/>
        <dbReference type="ChEBI" id="CHEBI:15378"/>
        <dbReference type="ChEBI" id="CHEBI:16526"/>
        <dbReference type="ChEBI" id="CHEBI:17544"/>
        <dbReference type="EC" id="4.2.1.1"/>
    </reaction>
</comment>
<evidence type="ECO:0000256" key="4">
    <source>
        <dbReference type="PIRSR" id="PIRSR601765-1"/>
    </source>
</evidence>
<dbReference type="SMART" id="SM00947">
    <property type="entry name" value="Pro_CA"/>
    <property type="match status" value="1"/>
</dbReference>
<keyword evidence="5" id="KW-0456">Lyase</keyword>
<evidence type="ECO:0000313" key="6">
    <source>
        <dbReference type="EMBL" id="KIW88378.1"/>
    </source>
</evidence>
<evidence type="ECO:0000256" key="1">
    <source>
        <dbReference type="ARBA" id="ARBA00006217"/>
    </source>
</evidence>
<dbReference type="PANTHER" id="PTHR43175">
    <property type="entry name" value="CARBONIC ANHYDRASE"/>
    <property type="match status" value="1"/>
</dbReference>
<organism evidence="6 7">
    <name type="scientific">Cladophialophora bantiana (strain ATCC 10958 / CBS 173.52 / CDC B-1940 / NIH 8579)</name>
    <name type="common">Xylohypha bantiana</name>
    <dbReference type="NCBI Taxonomy" id="1442370"/>
    <lineage>
        <taxon>Eukaryota</taxon>
        <taxon>Fungi</taxon>
        <taxon>Dikarya</taxon>
        <taxon>Ascomycota</taxon>
        <taxon>Pezizomycotina</taxon>
        <taxon>Eurotiomycetes</taxon>
        <taxon>Chaetothyriomycetidae</taxon>
        <taxon>Chaetothyriales</taxon>
        <taxon>Herpotrichiellaceae</taxon>
        <taxon>Cladophialophora</taxon>
    </lineage>
</organism>
<dbReference type="HOGENOM" id="CLU_084253_4_1_1"/>
<dbReference type="RefSeq" id="XP_016615047.1">
    <property type="nucleotide sequence ID" value="XM_016768660.1"/>
</dbReference>
<protein>
    <recommendedName>
        <fullName evidence="5">Carbonic anhydrase</fullName>
        <ecNumber evidence="5">4.2.1.1</ecNumber>
    </recommendedName>
    <alternativeName>
        <fullName evidence="5">Carbonate dehydratase</fullName>
    </alternativeName>
</protein>
<evidence type="ECO:0000256" key="2">
    <source>
        <dbReference type="ARBA" id="ARBA00022723"/>
    </source>
</evidence>
<comment type="similarity">
    <text evidence="1 5">Belongs to the beta-class carbonic anhydrase family.</text>
</comment>
<dbReference type="AlphaFoldDB" id="A0A0D2H4Z8"/>
<accession>A0A0D2H4Z8</accession>
<dbReference type="OrthoDB" id="10248475at2759"/>
<dbReference type="Gene3D" id="3.40.1050.10">
    <property type="entry name" value="Carbonic anhydrase"/>
    <property type="match status" value="1"/>
</dbReference>